<dbReference type="InterPro" id="IPR018598">
    <property type="entry name" value="DUF2027"/>
</dbReference>
<gene>
    <name evidence="3" type="ORF">EO244_07230</name>
</gene>
<dbReference type="OrthoDB" id="1524810at2"/>
<evidence type="ECO:0000313" key="4">
    <source>
        <dbReference type="Proteomes" id="UP000289703"/>
    </source>
</evidence>
<name>A0A4Q1JNF1_9BACT</name>
<dbReference type="InterPro" id="IPR036781">
    <property type="entry name" value="Smr_assoc-like_sf"/>
</dbReference>
<evidence type="ECO:0000313" key="3">
    <source>
        <dbReference type="EMBL" id="RXQ95646.1"/>
    </source>
</evidence>
<dbReference type="SUPFAM" id="SSF158949">
    <property type="entry name" value="Smr-associated domain-like"/>
    <property type="match status" value="1"/>
</dbReference>
<dbReference type="EMBL" id="SAXA01000005">
    <property type="protein sequence ID" value="RXQ95646.1"/>
    <property type="molecule type" value="Genomic_DNA"/>
</dbReference>
<dbReference type="Pfam" id="PF01713">
    <property type="entry name" value="Smr"/>
    <property type="match status" value="1"/>
</dbReference>
<organism evidence="3 4">
    <name type="scientific">Ancylomarina salipaludis</name>
    <dbReference type="NCBI Taxonomy" id="2501299"/>
    <lineage>
        <taxon>Bacteria</taxon>
        <taxon>Pseudomonadati</taxon>
        <taxon>Bacteroidota</taxon>
        <taxon>Bacteroidia</taxon>
        <taxon>Marinilabiliales</taxon>
        <taxon>Marinifilaceae</taxon>
        <taxon>Ancylomarina</taxon>
    </lineage>
</organism>
<dbReference type="RefSeq" id="WP_129253985.1">
    <property type="nucleotide sequence ID" value="NZ_SAXA01000005.1"/>
</dbReference>
<dbReference type="Gene3D" id="3.30.1370.110">
    <property type="match status" value="1"/>
</dbReference>
<keyword evidence="4" id="KW-1185">Reference proteome</keyword>
<feature type="domain" description="Smr" evidence="2">
    <location>
        <begin position="275"/>
        <end position="339"/>
    </location>
</feature>
<dbReference type="Gene3D" id="2.60.40.1600">
    <property type="entry name" value="Smr-associated-like"/>
    <property type="match status" value="1"/>
</dbReference>
<evidence type="ECO:0000259" key="2">
    <source>
        <dbReference type="PROSITE" id="PS50828"/>
    </source>
</evidence>
<dbReference type="AlphaFoldDB" id="A0A4Q1JNF1"/>
<comment type="caution">
    <text evidence="3">The sequence shown here is derived from an EMBL/GenBank/DDBJ whole genome shotgun (WGS) entry which is preliminary data.</text>
</comment>
<dbReference type="Pfam" id="PF09640">
    <property type="entry name" value="DUF2027"/>
    <property type="match status" value="1"/>
</dbReference>
<accession>A0A4Q1JNF1</accession>
<feature type="region of interest" description="Disordered" evidence="1">
    <location>
        <begin position="54"/>
        <end position="73"/>
    </location>
</feature>
<reference evidence="3 4" key="1">
    <citation type="submission" date="2019-01" db="EMBL/GenBank/DDBJ databases">
        <title>Ancylomarina salipaludis sp. nov., isolated from a salt marsh.</title>
        <authorList>
            <person name="Yoon J.-H."/>
        </authorList>
    </citation>
    <scope>NUCLEOTIDE SEQUENCE [LARGE SCALE GENOMIC DNA]</scope>
    <source>
        <strain evidence="3 4">SHSM-M15</strain>
    </source>
</reference>
<sequence length="339" mass="38586">MQINIGDKVRFLSEIGGGRVTRIIDAKTVMVLNEEDDFEIPTLKKDLVVIESQSEGNTSSSHSLSTKQKATTAKNEPLKVQKEDIYFAFVPRAGYDITSSPLELYLINDTNSILLYSFFNQNGLKFEGITTGNIDPNSKILLTEFDQKDLGNLSAFHFQILYYQSGDFTPKAPINKTVKIQAVKFYKSNSYKLTDYFHEQVILHQITGEEIEHKLEELSQKDFNKLIREKEGESKKIESPKINPKTDILEVDLHINKLIDSVTGFSNADILNFQMDKFHEIMRENEGKKGAKIVFIHGIGNGTLKQKVLSELKRKYRKHSSQDASFKEYGYGATLVTIR</sequence>
<evidence type="ECO:0000256" key="1">
    <source>
        <dbReference type="SAM" id="MobiDB-lite"/>
    </source>
</evidence>
<proteinExistence type="predicted"/>
<protein>
    <submittedName>
        <fullName evidence="3">DUF2027 domain-containing protein</fullName>
    </submittedName>
</protein>
<dbReference type="InterPro" id="IPR036063">
    <property type="entry name" value="Smr_dom_sf"/>
</dbReference>
<dbReference type="Proteomes" id="UP000289703">
    <property type="component" value="Unassembled WGS sequence"/>
</dbReference>
<dbReference type="PROSITE" id="PS50828">
    <property type="entry name" value="SMR"/>
    <property type="match status" value="1"/>
</dbReference>
<dbReference type="InterPro" id="IPR002625">
    <property type="entry name" value="Smr_dom"/>
</dbReference>